<evidence type="ECO:0000256" key="5">
    <source>
        <dbReference type="ARBA" id="ARBA00022553"/>
    </source>
</evidence>
<dbReference type="AlphaFoldDB" id="R9GYZ2"/>
<keyword evidence="12" id="KW-0902">Two-component regulatory system</keyword>
<dbReference type="SUPFAM" id="SSF52172">
    <property type="entry name" value="CheY-like"/>
    <property type="match status" value="1"/>
</dbReference>
<dbReference type="SUPFAM" id="SSF55874">
    <property type="entry name" value="ATPase domain of HSP90 chaperone/DNA topoisomerase II/histidine kinase"/>
    <property type="match status" value="1"/>
</dbReference>
<protein>
    <recommendedName>
        <fullName evidence="3">histidine kinase</fullName>
        <ecNumber evidence="3">2.7.13.3</ecNumber>
    </recommendedName>
</protein>
<evidence type="ECO:0000256" key="2">
    <source>
        <dbReference type="ARBA" id="ARBA00004651"/>
    </source>
</evidence>
<dbReference type="Proteomes" id="UP000014174">
    <property type="component" value="Unassembled WGS sequence"/>
</dbReference>
<dbReference type="RefSeq" id="WP_016193375.1">
    <property type="nucleotide sequence ID" value="NZ_AQPN01000002.1"/>
</dbReference>
<feature type="domain" description="Response regulatory" evidence="18">
    <location>
        <begin position="506"/>
        <end position="621"/>
    </location>
</feature>
<evidence type="ECO:0000256" key="10">
    <source>
        <dbReference type="ARBA" id="ARBA00022840"/>
    </source>
</evidence>
<dbReference type="FunFam" id="1.10.287.130:FF:000003">
    <property type="entry name" value="Histidine kinase"/>
    <property type="match status" value="1"/>
</dbReference>
<evidence type="ECO:0000256" key="14">
    <source>
        <dbReference type="PROSITE-ProRule" id="PRU00169"/>
    </source>
</evidence>
<dbReference type="GO" id="GO:0000155">
    <property type="term" value="F:phosphorelay sensor kinase activity"/>
    <property type="evidence" value="ECO:0007669"/>
    <property type="project" value="InterPro"/>
</dbReference>
<dbReference type="PRINTS" id="PR00344">
    <property type="entry name" value="BCTRLSENSOR"/>
</dbReference>
<evidence type="ECO:0000313" key="20">
    <source>
        <dbReference type="Proteomes" id="UP000014174"/>
    </source>
</evidence>
<dbReference type="EC" id="2.7.13.3" evidence="3"/>
<dbReference type="PANTHER" id="PTHR45339">
    <property type="entry name" value="HYBRID SIGNAL TRANSDUCTION HISTIDINE KINASE J"/>
    <property type="match status" value="1"/>
</dbReference>
<organism evidence="19 20">
    <name type="scientific">Arcticibacter svalbardensis MN12-7</name>
    <dbReference type="NCBI Taxonomy" id="1150600"/>
    <lineage>
        <taxon>Bacteria</taxon>
        <taxon>Pseudomonadati</taxon>
        <taxon>Bacteroidota</taxon>
        <taxon>Sphingobacteriia</taxon>
        <taxon>Sphingobacteriales</taxon>
        <taxon>Sphingobacteriaceae</taxon>
        <taxon>Arcticibacter</taxon>
    </lineage>
</organism>
<comment type="catalytic activity">
    <reaction evidence="1">
        <text>ATP + protein L-histidine = ADP + protein N-phospho-L-histidine.</text>
        <dbReference type="EC" id="2.7.13.3"/>
    </reaction>
</comment>
<evidence type="ECO:0000256" key="7">
    <source>
        <dbReference type="ARBA" id="ARBA00022692"/>
    </source>
</evidence>
<dbReference type="EMBL" id="AQPN01000002">
    <property type="protein sequence ID" value="EOR96695.1"/>
    <property type="molecule type" value="Genomic_DNA"/>
</dbReference>
<sequence>METTLTDEEIKSYVKELNNAIRKRADRLIDYFLIGYVLGGLIFATYFDTWIIAIGISSLCITAYYSVKIILPNSNLYQYVLSVILAVFMAQFIYQMHGLFEMHFFAFIGSALLVVYQKWKLQIPMFVLVFLHHSVFSYLQDIGFSQIYFTQLDYFDQQTFIFHIILTTVIFFICGLWAFQFQIALKKQVNQSVLINNFNQESAIFEQRKQNEIKLNQSYKQLQQANQDLEKARQQADLARHEAEAANQAKRIFLATMSHEIRTPMNGVIGMSDLLKETDLTNQQREYTKVISSCGESLLHVINDILDFSKIESGNMVLEEADFNLSTSINDVIAIFGTPEIKSRLNISCHIAERVPDDICGDKFRLQQILTNLINNAIKFTPKGDISLQVTLLDHHPKDKIKLRFDINDTGIGIRKEMLDGLFKPFNQLDSSTTRKYGGTGLGLAISEKLVLLMNGQMMVESEVGKGSTFSFIIETSRSKKIEPDLEIRNKEKKLNLSFVDEYPLQILIVEDNKVNQYVISHILRNLGYLPDLADNGKEALVSINKKQYDLIFMDIQMPVMDGLEATKVIRDSSEKQPVIIALTANISAGDQKEYVSSGMNDLIGKPINLVELKEKLQKWYHYSTS</sequence>
<reference evidence="19 20" key="1">
    <citation type="journal article" date="2013" name="Genome Announc.">
        <title>Draft Genome Sequence of Arcticibacter svalbardensis Strain MN12-7T, a Member of the Family Sphingobacteriaceae Isolated from an Arctic Soil Sample.</title>
        <authorList>
            <person name="Shivaji S."/>
            <person name="Ara S."/>
            <person name="Prasad S."/>
            <person name="Manasa B.P."/>
            <person name="Begum Z."/>
            <person name="Singh A."/>
            <person name="Kumar Pinnaka A."/>
        </authorList>
    </citation>
    <scope>NUCLEOTIDE SEQUENCE [LARGE SCALE GENOMIC DNA]</scope>
    <source>
        <strain evidence="19 20">MN12-7</strain>
    </source>
</reference>
<dbReference type="eggNOG" id="COG2205">
    <property type="taxonomic scope" value="Bacteria"/>
</dbReference>
<dbReference type="InterPro" id="IPR004358">
    <property type="entry name" value="Sig_transdc_His_kin-like_C"/>
</dbReference>
<proteinExistence type="predicted"/>
<feature type="coiled-coil region" evidence="15">
    <location>
        <begin position="208"/>
        <end position="251"/>
    </location>
</feature>
<dbReference type="Pfam" id="PF00072">
    <property type="entry name" value="Response_reg"/>
    <property type="match status" value="1"/>
</dbReference>
<dbReference type="CDD" id="cd00082">
    <property type="entry name" value="HisKA"/>
    <property type="match status" value="1"/>
</dbReference>
<dbReference type="PANTHER" id="PTHR45339:SF1">
    <property type="entry name" value="HYBRID SIGNAL TRANSDUCTION HISTIDINE KINASE J"/>
    <property type="match status" value="1"/>
</dbReference>
<keyword evidence="4" id="KW-1003">Cell membrane</keyword>
<dbReference type="SMART" id="SM00388">
    <property type="entry name" value="HisKA"/>
    <property type="match status" value="1"/>
</dbReference>
<evidence type="ECO:0000256" key="12">
    <source>
        <dbReference type="ARBA" id="ARBA00023012"/>
    </source>
</evidence>
<evidence type="ECO:0000256" key="1">
    <source>
        <dbReference type="ARBA" id="ARBA00000085"/>
    </source>
</evidence>
<dbReference type="STRING" id="1150600.ADIARSV_0118"/>
<evidence type="ECO:0000256" key="11">
    <source>
        <dbReference type="ARBA" id="ARBA00022989"/>
    </source>
</evidence>
<feature type="transmembrane region" description="Helical" evidence="16">
    <location>
        <begin position="100"/>
        <end position="116"/>
    </location>
</feature>
<dbReference type="OrthoDB" id="9809670at2"/>
<feature type="transmembrane region" description="Helical" evidence="16">
    <location>
        <begin position="76"/>
        <end position="94"/>
    </location>
</feature>
<keyword evidence="20" id="KW-1185">Reference proteome</keyword>
<evidence type="ECO:0000256" key="6">
    <source>
        <dbReference type="ARBA" id="ARBA00022679"/>
    </source>
</evidence>
<evidence type="ECO:0000256" key="13">
    <source>
        <dbReference type="ARBA" id="ARBA00023136"/>
    </source>
</evidence>
<dbReference type="InterPro" id="IPR036097">
    <property type="entry name" value="HisK_dim/P_sf"/>
</dbReference>
<dbReference type="SMART" id="SM00448">
    <property type="entry name" value="REC"/>
    <property type="match status" value="1"/>
</dbReference>
<evidence type="ECO:0000313" key="19">
    <source>
        <dbReference type="EMBL" id="EOR96695.1"/>
    </source>
</evidence>
<dbReference type="GO" id="GO:0005524">
    <property type="term" value="F:ATP binding"/>
    <property type="evidence" value="ECO:0007669"/>
    <property type="project" value="UniProtKB-KW"/>
</dbReference>
<keyword evidence="10" id="KW-0067">ATP-binding</keyword>
<comment type="caution">
    <text evidence="19">The sequence shown here is derived from an EMBL/GenBank/DDBJ whole genome shotgun (WGS) entry which is preliminary data.</text>
</comment>
<keyword evidence="13 16" id="KW-0472">Membrane</keyword>
<dbReference type="Pfam" id="PF00512">
    <property type="entry name" value="HisKA"/>
    <property type="match status" value="1"/>
</dbReference>
<keyword evidence="5 14" id="KW-0597">Phosphoprotein</keyword>
<evidence type="ECO:0000256" key="3">
    <source>
        <dbReference type="ARBA" id="ARBA00012438"/>
    </source>
</evidence>
<comment type="subcellular location">
    <subcellularLocation>
        <location evidence="2">Cell membrane</location>
        <topology evidence="2">Multi-pass membrane protein</topology>
    </subcellularLocation>
</comment>
<evidence type="ECO:0000256" key="4">
    <source>
        <dbReference type="ARBA" id="ARBA00022475"/>
    </source>
</evidence>
<feature type="modified residue" description="4-aspartylphosphate" evidence="14">
    <location>
        <position position="555"/>
    </location>
</feature>
<feature type="domain" description="Histidine kinase" evidence="17">
    <location>
        <begin position="256"/>
        <end position="478"/>
    </location>
</feature>
<feature type="transmembrane region" description="Helical" evidence="16">
    <location>
        <begin position="50"/>
        <end position="67"/>
    </location>
</feature>
<keyword evidence="9" id="KW-0418">Kinase</keyword>
<dbReference type="InterPro" id="IPR005467">
    <property type="entry name" value="His_kinase_dom"/>
</dbReference>
<evidence type="ECO:0000256" key="15">
    <source>
        <dbReference type="SAM" id="Coils"/>
    </source>
</evidence>
<dbReference type="Gene3D" id="1.10.287.130">
    <property type="match status" value="1"/>
</dbReference>
<evidence type="ECO:0000256" key="9">
    <source>
        <dbReference type="ARBA" id="ARBA00022777"/>
    </source>
</evidence>
<evidence type="ECO:0000259" key="18">
    <source>
        <dbReference type="PROSITE" id="PS50110"/>
    </source>
</evidence>
<dbReference type="GO" id="GO:0005886">
    <property type="term" value="C:plasma membrane"/>
    <property type="evidence" value="ECO:0007669"/>
    <property type="project" value="UniProtKB-SubCell"/>
</dbReference>
<evidence type="ECO:0000259" key="17">
    <source>
        <dbReference type="PROSITE" id="PS50109"/>
    </source>
</evidence>
<dbReference type="InterPro" id="IPR001789">
    <property type="entry name" value="Sig_transdc_resp-reg_receiver"/>
</dbReference>
<dbReference type="Gene3D" id="3.40.50.2300">
    <property type="match status" value="1"/>
</dbReference>
<keyword evidence="7 16" id="KW-0812">Transmembrane</keyword>
<dbReference type="InterPro" id="IPR003661">
    <property type="entry name" value="HisK_dim/P_dom"/>
</dbReference>
<gene>
    <name evidence="19" type="ORF">ADIARSV_0118</name>
</gene>
<evidence type="ECO:0000256" key="16">
    <source>
        <dbReference type="SAM" id="Phobius"/>
    </source>
</evidence>
<keyword evidence="11 16" id="KW-1133">Transmembrane helix</keyword>
<keyword evidence="6" id="KW-0808">Transferase</keyword>
<dbReference type="SUPFAM" id="SSF47384">
    <property type="entry name" value="Homodimeric domain of signal transducing histidine kinase"/>
    <property type="match status" value="1"/>
</dbReference>
<dbReference type="Pfam" id="PF02518">
    <property type="entry name" value="HATPase_c"/>
    <property type="match status" value="1"/>
</dbReference>
<dbReference type="Gene3D" id="3.30.565.10">
    <property type="entry name" value="Histidine kinase-like ATPase, C-terminal domain"/>
    <property type="match status" value="1"/>
</dbReference>
<dbReference type="InterPro" id="IPR003594">
    <property type="entry name" value="HATPase_dom"/>
</dbReference>
<evidence type="ECO:0000256" key="8">
    <source>
        <dbReference type="ARBA" id="ARBA00022741"/>
    </source>
</evidence>
<accession>R9GYZ2</accession>
<dbReference type="CDD" id="cd17546">
    <property type="entry name" value="REC_hyHK_CKI1_RcsC-like"/>
    <property type="match status" value="1"/>
</dbReference>
<name>R9GYZ2_9SPHI</name>
<keyword evidence="8" id="KW-0547">Nucleotide-binding</keyword>
<dbReference type="PROSITE" id="PS50109">
    <property type="entry name" value="HIS_KIN"/>
    <property type="match status" value="1"/>
</dbReference>
<dbReference type="CDD" id="cd16922">
    <property type="entry name" value="HATPase_EvgS-ArcB-TorS-like"/>
    <property type="match status" value="1"/>
</dbReference>
<dbReference type="SMART" id="SM00387">
    <property type="entry name" value="HATPase_c"/>
    <property type="match status" value="1"/>
</dbReference>
<feature type="transmembrane region" description="Helical" evidence="16">
    <location>
        <begin position="160"/>
        <end position="179"/>
    </location>
</feature>
<keyword evidence="15" id="KW-0175">Coiled coil</keyword>
<dbReference type="PROSITE" id="PS50110">
    <property type="entry name" value="RESPONSE_REGULATORY"/>
    <property type="match status" value="1"/>
</dbReference>
<dbReference type="FunFam" id="3.30.565.10:FF:000010">
    <property type="entry name" value="Sensor histidine kinase RcsC"/>
    <property type="match status" value="1"/>
</dbReference>
<dbReference type="InterPro" id="IPR036890">
    <property type="entry name" value="HATPase_C_sf"/>
</dbReference>
<dbReference type="PATRIC" id="fig|1150600.3.peg.116"/>
<feature type="transmembrane region" description="Helical" evidence="16">
    <location>
        <begin position="28"/>
        <end position="44"/>
    </location>
</feature>
<dbReference type="InterPro" id="IPR011006">
    <property type="entry name" value="CheY-like_superfamily"/>
</dbReference>